<accession>A0ACC0BNR2</accession>
<protein>
    <submittedName>
        <fullName evidence="1">Uncharacterized protein</fullName>
    </submittedName>
</protein>
<dbReference type="EMBL" id="CM044703">
    <property type="protein sequence ID" value="KAI5674216.1"/>
    <property type="molecule type" value="Genomic_DNA"/>
</dbReference>
<keyword evidence="2" id="KW-1185">Reference proteome</keyword>
<gene>
    <name evidence="1" type="ORF">M9H77_14580</name>
</gene>
<sequence length="362" mass="40552">MGSHEAKTTSFSTEEEENDNSSYAMQLLFSGALPMVLNTVIKLNVFEIIAREGPNAQLSPFQIVSQMPNNKNSQAPEMLDRMLRMLASYSIFTCSVVDSNKRVYGLGTVSKYFVKNESGSSLGPFLDLLQHKLTNEAWYELGAAVLDGGIPFERAHRMPIYKYAGLDQKFNETFNVSMLHQTKMVVANIIENYKGFENLKTLVDVGGGAGVALSVITSKFPNIKGINYDLPHVIEHAPKYPGVEHIGGDMFVSVPEGDAIFMKTVLHNWDDDHCLRLLKNCYKALPESGNLIVVDAIIPMNPDNSSSTKHIAQVDMFMLLNQQPGAKERTEQEFFTLATKAGFKRIQRKCVFFDLWVMEFNK</sequence>
<reference evidence="2" key="1">
    <citation type="journal article" date="2023" name="Nat. Plants">
        <title>Single-cell RNA sequencing provides a high-resolution roadmap for understanding the multicellular compartmentation of specialized metabolism.</title>
        <authorList>
            <person name="Sun S."/>
            <person name="Shen X."/>
            <person name="Li Y."/>
            <person name="Li Y."/>
            <person name="Wang S."/>
            <person name="Li R."/>
            <person name="Zhang H."/>
            <person name="Shen G."/>
            <person name="Guo B."/>
            <person name="Wei J."/>
            <person name="Xu J."/>
            <person name="St-Pierre B."/>
            <person name="Chen S."/>
            <person name="Sun C."/>
        </authorList>
    </citation>
    <scope>NUCLEOTIDE SEQUENCE [LARGE SCALE GENOMIC DNA]</scope>
</reference>
<evidence type="ECO:0000313" key="2">
    <source>
        <dbReference type="Proteomes" id="UP001060085"/>
    </source>
</evidence>
<dbReference type="Proteomes" id="UP001060085">
    <property type="component" value="Linkage Group LG03"/>
</dbReference>
<proteinExistence type="predicted"/>
<organism evidence="1 2">
    <name type="scientific">Catharanthus roseus</name>
    <name type="common">Madagascar periwinkle</name>
    <name type="synonym">Vinca rosea</name>
    <dbReference type="NCBI Taxonomy" id="4058"/>
    <lineage>
        <taxon>Eukaryota</taxon>
        <taxon>Viridiplantae</taxon>
        <taxon>Streptophyta</taxon>
        <taxon>Embryophyta</taxon>
        <taxon>Tracheophyta</taxon>
        <taxon>Spermatophyta</taxon>
        <taxon>Magnoliopsida</taxon>
        <taxon>eudicotyledons</taxon>
        <taxon>Gunneridae</taxon>
        <taxon>Pentapetalae</taxon>
        <taxon>asterids</taxon>
        <taxon>lamiids</taxon>
        <taxon>Gentianales</taxon>
        <taxon>Apocynaceae</taxon>
        <taxon>Rauvolfioideae</taxon>
        <taxon>Vinceae</taxon>
        <taxon>Catharanthinae</taxon>
        <taxon>Catharanthus</taxon>
    </lineage>
</organism>
<evidence type="ECO:0000313" key="1">
    <source>
        <dbReference type="EMBL" id="KAI5674216.1"/>
    </source>
</evidence>
<name>A0ACC0BNR2_CATRO</name>
<comment type="caution">
    <text evidence="1">The sequence shown here is derived from an EMBL/GenBank/DDBJ whole genome shotgun (WGS) entry which is preliminary data.</text>
</comment>